<keyword evidence="5" id="KW-0813">Transport</keyword>
<comment type="similarity">
    <text evidence="3 8">Belongs to the RAP1 family.</text>
</comment>
<dbReference type="GO" id="GO:0006888">
    <property type="term" value="P:endoplasmic reticulum to Golgi vesicle-mediated transport"/>
    <property type="evidence" value="ECO:0007669"/>
    <property type="project" value="InterPro"/>
</dbReference>
<dbReference type="Pfam" id="PF04628">
    <property type="entry name" value="Sedlin_N"/>
    <property type="match status" value="1"/>
</dbReference>
<comment type="similarity">
    <text evidence="2">Belongs to the TRAPP small subunits family. Sedlin subfamily.</text>
</comment>
<dbReference type="InterPro" id="IPR009057">
    <property type="entry name" value="Homeodomain-like_sf"/>
</dbReference>
<evidence type="ECO:0000256" key="9">
    <source>
        <dbReference type="SAM" id="MobiDB-lite"/>
    </source>
</evidence>
<evidence type="ECO:0000256" key="1">
    <source>
        <dbReference type="ARBA" id="ARBA00004556"/>
    </source>
</evidence>
<organism evidence="11 12">
    <name type="scientific">Homarus americanus</name>
    <name type="common">American lobster</name>
    <dbReference type="NCBI Taxonomy" id="6706"/>
    <lineage>
        <taxon>Eukaryota</taxon>
        <taxon>Metazoa</taxon>
        <taxon>Ecdysozoa</taxon>
        <taxon>Arthropoda</taxon>
        <taxon>Crustacea</taxon>
        <taxon>Multicrustacea</taxon>
        <taxon>Malacostraca</taxon>
        <taxon>Eumalacostraca</taxon>
        <taxon>Eucarida</taxon>
        <taxon>Decapoda</taxon>
        <taxon>Pleocyemata</taxon>
        <taxon>Astacidea</taxon>
        <taxon>Nephropoidea</taxon>
        <taxon>Nephropidae</taxon>
        <taxon>Homarus</taxon>
    </lineage>
</organism>
<dbReference type="PANTHER" id="PTHR16466:SF6">
    <property type="entry name" value="TELOMERIC REPEAT-BINDING FACTOR 2-INTERACTING PROTEIN 1"/>
    <property type="match status" value="1"/>
</dbReference>
<evidence type="ECO:0000256" key="6">
    <source>
        <dbReference type="ARBA" id="ARBA00022895"/>
    </source>
</evidence>
<dbReference type="Gene3D" id="3.30.450.70">
    <property type="match status" value="1"/>
</dbReference>
<comment type="caution">
    <text evidence="11">The sequence shown here is derived from an EMBL/GenBank/DDBJ whole genome shotgun (WGS) entry which is preliminary data.</text>
</comment>
<dbReference type="GO" id="GO:0031848">
    <property type="term" value="P:protection from non-homologous end joining at telomere"/>
    <property type="evidence" value="ECO:0007669"/>
    <property type="project" value="TreeGrafter"/>
</dbReference>
<dbReference type="SUPFAM" id="SSF46689">
    <property type="entry name" value="Homeodomain-like"/>
    <property type="match status" value="2"/>
</dbReference>
<feature type="region of interest" description="Disordered" evidence="9">
    <location>
        <begin position="262"/>
        <end position="317"/>
    </location>
</feature>
<dbReference type="InterPro" id="IPR015010">
    <property type="entry name" value="TERF2IP_Myb"/>
</dbReference>
<keyword evidence="8" id="KW-0804">Transcription</keyword>
<evidence type="ECO:0000256" key="2">
    <source>
        <dbReference type="ARBA" id="ARBA00006626"/>
    </source>
</evidence>
<evidence type="ECO:0000313" key="11">
    <source>
        <dbReference type="EMBL" id="KAG7171078.1"/>
    </source>
</evidence>
<feature type="compositionally biased region" description="Low complexity" evidence="9">
    <location>
        <begin position="266"/>
        <end position="292"/>
    </location>
</feature>
<dbReference type="Gene3D" id="1.10.10.60">
    <property type="entry name" value="Homeodomain-like"/>
    <property type="match status" value="2"/>
</dbReference>
<keyword evidence="7 8" id="KW-0539">Nucleus</keyword>
<feature type="region of interest" description="Disordered" evidence="9">
    <location>
        <begin position="118"/>
        <end position="152"/>
    </location>
</feature>
<dbReference type="EMBL" id="JAHLQT010012946">
    <property type="protein sequence ID" value="KAG7171078.1"/>
    <property type="molecule type" value="Genomic_DNA"/>
</dbReference>
<accession>A0A8J5KF41</accession>
<dbReference type="GO" id="GO:0048471">
    <property type="term" value="C:perinuclear region of cytoplasm"/>
    <property type="evidence" value="ECO:0007669"/>
    <property type="project" value="UniProtKB-SubCell"/>
</dbReference>
<comment type="function">
    <text evidence="8">Acts both as a regulator of telomere function and as a transcription regulator. Involved in the regulation of telomere length and protection as a component of the shelterin complex (telosome). Does not bind DNA directly: recruited to telomeric double-stranded 5'-TTAGGG-3' repeats via its interaction with terf2. Independently of its function in telomeres, also acts as a transcription regulator: recruited to extratelomeric 5'-TTAGGG-3' sites via its association with terf2 or other factors, and regulates gene expression.</text>
</comment>
<sequence length="519" mass="60342">MEFNSGRYLFVTPAGKPMQFSMRSCKEHYELNELIPKWGGHFSSDRGPYTIRFWPSGETCPEKYGEYYSPKYINDCIESKTILPLKSYRVTKKSSYVEPVEVMEVLFQQKCWQDLQPLPIRDRSPDSPDEFAQFDKPSRPEKKKRPRGRPYSDKEKWSIIEYIMNKHCYNQCKGRKMWQQMVEAKICPGRTWQSLKEQYVKHIIRDIDSYKVDEDIKTRILFVFGGEANKTQEMKEEEDRGECIRCGQPHDDNEVCGTLELLPADTSLSPSTTRYPTTPRYSTTPRSHSPSSNAVTSPATSTQPGTTRSPSSAVKLKRSPYTVKEDMKILQYINDNEAFSEVKGRDFWQRMEKDDIVQTRTWQSLKERFRMRILPNIKRFNLPEDLLGKFKNSPLYVWVGSGREELHLHYLAHTALDVIQEKVAAVNKTPGDTRELYLGLLYASEEYKCSFGYTTNTRIKFVIITDAANTTLRDNEIRMMFRRLHNMYTNVVCNPFYIPGEQMASKEFDRGVGALVAGN</sequence>
<evidence type="ECO:0000256" key="7">
    <source>
        <dbReference type="ARBA" id="ARBA00023242"/>
    </source>
</evidence>
<protein>
    <recommendedName>
        <fullName evidence="8">Telomeric repeat-binding factor 2-interacting protein 1</fullName>
        <shortName evidence="8">TERF2-interacting telomeric protein 1</shortName>
    </recommendedName>
    <alternativeName>
        <fullName evidence="8">Repressor/activator protein 1 homolog</fullName>
    </alternativeName>
</protein>
<keyword evidence="12" id="KW-1185">Reference proteome</keyword>
<dbReference type="SUPFAM" id="SSF64356">
    <property type="entry name" value="SNARE-like"/>
    <property type="match status" value="1"/>
</dbReference>
<evidence type="ECO:0000256" key="3">
    <source>
        <dbReference type="ARBA" id="ARBA00010467"/>
    </source>
</evidence>
<dbReference type="GO" id="GO:0006355">
    <property type="term" value="P:regulation of DNA-templated transcription"/>
    <property type="evidence" value="ECO:0007669"/>
    <property type="project" value="UniProtKB-UniRule"/>
</dbReference>
<feature type="compositionally biased region" description="Polar residues" evidence="9">
    <location>
        <begin position="293"/>
        <end position="312"/>
    </location>
</feature>
<evidence type="ECO:0000256" key="4">
    <source>
        <dbReference type="ARBA" id="ARBA00022454"/>
    </source>
</evidence>
<comment type="subunit">
    <text evidence="8">Homodimer.</text>
</comment>
<feature type="domain" description="TERF2-interacting telomeric protein 1 Myb" evidence="10">
    <location>
        <begin position="321"/>
        <end position="373"/>
    </location>
</feature>
<dbReference type="GO" id="GO:0042162">
    <property type="term" value="F:telomeric DNA binding"/>
    <property type="evidence" value="ECO:0007669"/>
    <property type="project" value="TreeGrafter"/>
</dbReference>
<dbReference type="AlphaFoldDB" id="A0A8J5KF41"/>
<dbReference type="GO" id="GO:0010833">
    <property type="term" value="P:telomere maintenance via telomere lengthening"/>
    <property type="evidence" value="ECO:0007669"/>
    <property type="project" value="UniProtKB-UniRule"/>
</dbReference>
<name>A0A8J5KF41_HOMAM</name>
<keyword evidence="8" id="KW-0805">Transcription regulation</keyword>
<keyword evidence="6 8" id="KW-0779">Telomere</keyword>
<keyword evidence="4 8" id="KW-0158">Chromosome</keyword>
<keyword evidence="8" id="KW-0010">Activator</keyword>
<dbReference type="Pfam" id="PF08914">
    <property type="entry name" value="Myb_Rap1"/>
    <property type="match status" value="2"/>
</dbReference>
<dbReference type="Proteomes" id="UP000747542">
    <property type="component" value="Unassembled WGS sequence"/>
</dbReference>
<dbReference type="PANTHER" id="PTHR16466">
    <property type="entry name" value="TELOMERE REPEAT-BINDING FACTOR 2-INTERACTING PROTEIN 1"/>
    <property type="match status" value="1"/>
</dbReference>
<dbReference type="GO" id="GO:0070187">
    <property type="term" value="C:shelterin complex"/>
    <property type="evidence" value="ECO:0007669"/>
    <property type="project" value="TreeGrafter"/>
</dbReference>
<reference evidence="11" key="1">
    <citation type="journal article" date="2021" name="Sci. Adv.">
        <title>The American lobster genome reveals insights on longevity, neural, and immune adaptations.</title>
        <authorList>
            <person name="Polinski J.M."/>
            <person name="Zimin A.V."/>
            <person name="Clark K.F."/>
            <person name="Kohn A.B."/>
            <person name="Sadowski N."/>
            <person name="Timp W."/>
            <person name="Ptitsyn A."/>
            <person name="Khanna P."/>
            <person name="Romanova D.Y."/>
            <person name="Williams P."/>
            <person name="Greenwood S.J."/>
            <person name="Moroz L.L."/>
            <person name="Walt D.R."/>
            <person name="Bodnar A.G."/>
        </authorList>
    </citation>
    <scope>NUCLEOTIDE SEQUENCE</scope>
    <source>
        <strain evidence="11">GMGI-L3</strain>
    </source>
</reference>
<keyword evidence="5" id="KW-0931">ER-Golgi transport</keyword>
<proteinExistence type="inferred from homology"/>
<evidence type="ECO:0000259" key="10">
    <source>
        <dbReference type="Pfam" id="PF08914"/>
    </source>
</evidence>
<comment type="subcellular location">
    <subcellularLocation>
        <location evidence="1">Cytoplasm</location>
        <location evidence="1">Perinuclear region</location>
    </subcellularLocation>
    <subcellularLocation>
        <location evidence="8">Nucleus</location>
    </subcellularLocation>
    <subcellularLocation>
        <location evidence="8">Chromosome</location>
        <location evidence="8">Telomere</location>
    </subcellularLocation>
</comment>
<evidence type="ECO:0000256" key="8">
    <source>
        <dbReference type="RuleBase" id="RU367107"/>
    </source>
</evidence>
<dbReference type="CDD" id="cd14854">
    <property type="entry name" value="TRAPPC2L"/>
    <property type="match status" value="1"/>
</dbReference>
<evidence type="ECO:0000256" key="5">
    <source>
        <dbReference type="ARBA" id="ARBA00022892"/>
    </source>
</evidence>
<dbReference type="InterPro" id="IPR006722">
    <property type="entry name" value="Sedlin"/>
</dbReference>
<gene>
    <name evidence="11" type="primary">trappc2l-L</name>
    <name evidence="11" type="ORF">Hamer_G013869</name>
</gene>
<dbReference type="InterPro" id="IPR011012">
    <property type="entry name" value="Longin-like_dom_sf"/>
</dbReference>
<evidence type="ECO:0000313" key="12">
    <source>
        <dbReference type="Proteomes" id="UP000747542"/>
    </source>
</evidence>
<feature type="domain" description="TERF2-interacting telomeric protein 1 Myb" evidence="10">
    <location>
        <begin position="151"/>
        <end position="203"/>
    </location>
</feature>
<dbReference type="InterPro" id="IPR039595">
    <property type="entry name" value="TE2IP/Rap1"/>
</dbReference>
<dbReference type="InterPro" id="IPR044760">
    <property type="entry name" value="TRAPPC2L"/>
</dbReference>